<organism evidence="1 2">
    <name type="scientific">Chaetomium tenue</name>
    <dbReference type="NCBI Taxonomy" id="1854479"/>
    <lineage>
        <taxon>Eukaryota</taxon>
        <taxon>Fungi</taxon>
        <taxon>Dikarya</taxon>
        <taxon>Ascomycota</taxon>
        <taxon>Pezizomycotina</taxon>
        <taxon>Sordariomycetes</taxon>
        <taxon>Sordariomycetidae</taxon>
        <taxon>Sordariales</taxon>
        <taxon>Chaetomiaceae</taxon>
        <taxon>Chaetomium</taxon>
    </lineage>
</organism>
<reference evidence="1 2" key="1">
    <citation type="journal article" date="2021" name="Nat. Commun.">
        <title>Genetic determinants of endophytism in the Arabidopsis root mycobiome.</title>
        <authorList>
            <person name="Mesny F."/>
            <person name="Miyauchi S."/>
            <person name="Thiergart T."/>
            <person name="Pickel B."/>
            <person name="Atanasova L."/>
            <person name="Karlsson M."/>
            <person name="Huettel B."/>
            <person name="Barry K.W."/>
            <person name="Haridas S."/>
            <person name="Chen C."/>
            <person name="Bauer D."/>
            <person name="Andreopoulos W."/>
            <person name="Pangilinan J."/>
            <person name="LaButti K."/>
            <person name="Riley R."/>
            <person name="Lipzen A."/>
            <person name="Clum A."/>
            <person name="Drula E."/>
            <person name="Henrissat B."/>
            <person name="Kohler A."/>
            <person name="Grigoriev I.V."/>
            <person name="Martin F.M."/>
            <person name="Hacquard S."/>
        </authorList>
    </citation>
    <scope>NUCLEOTIDE SEQUENCE [LARGE SCALE GENOMIC DNA]</scope>
    <source>
        <strain evidence="1 2">MPI-SDFR-AT-0079</strain>
    </source>
</reference>
<name>A0ACB7PAK2_9PEZI</name>
<evidence type="ECO:0000313" key="1">
    <source>
        <dbReference type="EMBL" id="KAH6631866.1"/>
    </source>
</evidence>
<sequence length="272" mass="28066">MCYGSQGGDDGGGFMAGSQQGSQSGSSGRNFADDTLRPVTIKQLIECKEPYPGSELAVDGLPTTQVTLVGQVRSSSTHTINITYRLDDGTGLIDVKKWADSDRPETAVSFAPDTYVRVFGRLVSYNGKRHVSAHFIRAIDDFNEVNYHLLEATYVHLVMTKGSAAAGQAGAGAGGTDADGDSMFVDGGYGAGGGGGGGGGGAVDARLATCSPAARTVFNFMANSPGEHTNVSQVVAGTRMSAADITAAADELLAGGIIYTTDDDDTWAIFDV</sequence>
<keyword evidence="2" id="KW-1185">Reference proteome</keyword>
<comment type="caution">
    <text evidence="1">The sequence shown here is derived from an EMBL/GenBank/DDBJ whole genome shotgun (WGS) entry which is preliminary data.</text>
</comment>
<proteinExistence type="predicted"/>
<protein>
    <submittedName>
        <fullName evidence="1">Uncharacterized protein</fullName>
    </submittedName>
</protein>
<evidence type="ECO:0000313" key="2">
    <source>
        <dbReference type="Proteomes" id="UP000724584"/>
    </source>
</evidence>
<gene>
    <name evidence="1" type="ORF">F5144DRAFT_234237</name>
</gene>
<dbReference type="Proteomes" id="UP000724584">
    <property type="component" value="Unassembled WGS sequence"/>
</dbReference>
<accession>A0ACB7PAK2</accession>
<dbReference type="EMBL" id="JAGIZQ010000004">
    <property type="protein sequence ID" value="KAH6631866.1"/>
    <property type="molecule type" value="Genomic_DNA"/>
</dbReference>